<comment type="caution">
    <text evidence="12">The sequence shown here is derived from an EMBL/GenBank/DDBJ whole genome shotgun (WGS) entry which is preliminary data.</text>
</comment>
<dbReference type="PANTHER" id="PTHR11061">
    <property type="entry name" value="RNA M5U METHYLTRANSFERASE"/>
    <property type="match status" value="1"/>
</dbReference>
<evidence type="ECO:0000256" key="3">
    <source>
        <dbReference type="ARBA" id="ARBA00022603"/>
    </source>
</evidence>
<evidence type="ECO:0000256" key="9">
    <source>
        <dbReference type="NCBIfam" id="TIGR02085"/>
    </source>
</evidence>
<dbReference type="RefSeq" id="WP_127698109.1">
    <property type="nucleotide sequence ID" value="NZ_SACS01000004.1"/>
</dbReference>
<keyword evidence="13" id="KW-1185">Reference proteome</keyword>
<dbReference type="Pfam" id="PF05958">
    <property type="entry name" value="tRNA_U5-meth_tr"/>
    <property type="match status" value="1"/>
</dbReference>
<comment type="similarity">
    <text evidence="10">Belongs to the class I-like SAM-binding methyltransferase superfamily. RNA M5U methyltransferase family.</text>
</comment>
<dbReference type="InterPro" id="IPR030390">
    <property type="entry name" value="MeTrfase_TrmA_AS"/>
</dbReference>
<evidence type="ECO:0000256" key="7">
    <source>
        <dbReference type="ARBA" id="ARBA00023004"/>
    </source>
</evidence>
<reference evidence="12 13" key="1">
    <citation type="submission" date="2019-01" db="EMBL/GenBank/DDBJ databases">
        <authorList>
            <person name="Chen W.-M."/>
        </authorList>
    </citation>
    <scope>NUCLEOTIDE SEQUENCE [LARGE SCALE GENOMIC DNA]</scope>
    <source>
        <strain evidence="12 13">KYPC3</strain>
    </source>
</reference>
<feature type="active site" description="Nucleophile" evidence="10">
    <location>
        <position position="334"/>
    </location>
</feature>
<evidence type="ECO:0000256" key="4">
    <source>
        <dbReference type="ARBA" id="ARBA00022679"/>
    </source>
</evidence>
<feature type="binding site" evidence="10">
    <location>
        <position position="307"/>
    </location>
    <ligand>
        <name>S-adenosyl-L-methionine</name>
        <dbReference type="ChEBI" id="CHEBI:59789"/>
    </ligand>
</feature>
<dbReference type="InterPro" id="IPR029063">
    <property type="entry name" value="SAM-dependent_MTases_sf"/>
</dbReference>
<accession>A0A437R1G2</accession>
<dbReference type="Proteomes" id="UP000283077">
    <property type="component" value="Unassembled WGS sequence"/>
</dbReference>
<dbReference type="PROSITE" id="PS01230">
    <property type="entry name" value="TRMA_1"/>
    <property type="match status" value="1"/>
</dbReference>
<dbReference type="InterPro" id="IPR011825">
    <property type="entry name" value="23SrRNA_MeTrfase_RlmC"/>
</dbReference>
<feature type="binding site" evidence="10">
    <location>
        <position position="262"/>
    </location>
    <ligand>
        <name>S-adenosyl-L-methionine</name>
        <dbReference type="ChEBI" id="CHEBI:59789"/>
    </ligand>
</feature>
<dbReference type="EC" id="2.1.1.189" evidence="9"/>
<feature type="active site" evidence="11">
    <location>
        <position position="334"/>
    </location>
</feature>
<feature type="binding site" evidence="10">
    <location>
        <position position="241"/>
    </location>
    <ligand>
        <name>S-adenosyl-L-methionine</name>
        <dbReference type="ChEBI" id="CHEBI:59789"/>
    </ligand>
</feature>
<organism evidence="12 13">
    <name type="scientific">Rheinheimera riviphila</name>
    <dbReference type="NCBI Taxonomy" id="1834037"/>
    <lineage>
        <taxon>Bacteria</taxon>
        <taxon>Pseudomonadati</taxon>
        <taxon>Pseudomonadota</taxon>
        <taxon>Gammaproteobacteria</taxon>
        <taxon>Chromatiales</taxon>
        <taxon>Chromatiaceae</taxon>
        <taxon>Rheinheimera</taxon>
    </lineage>
</organism>
<dbReference type="Gene3D" id="3.40.50.150">
    <property type="entry name" value="Vaccinia Virus protein VP39"/>
    <property type="match status" value="1"/>
</dbReference>
<evidence type="ECO:0000256" key="6">
    <source>
        <dbReference type="ARBA" id="ARBA00022723"/>
    </source>
</evidence>
<evidence type="ECO:0000256" key="11">
    <source>
        <dbReference type="PROSITE-ProRule" id="PRU10015"/>
    </source>
</evidence>
<dbReference type="PROSITE" id="PS51687">
    <property type="entry name" value="SAM_MT_RNA_M5U"/>
    <property type="match status" value="1"/>
</dbReference>
<evidence type="ECO:0000256" key="10">
    <source>
        <dbReference type="PROSITE-ProRule" id="PRU01024"/>
    </source>
</evidence>
<dbReference type="AlphaFoldDB" id="A0A437R1G2"/>
<keyword evidence="4 10" id="KW-0808">Transferase</keyword>
<dbReference type="Gene3D" id="2.40.50.1070">
    <property type="match status" value="1"/>
</dbReference>
<name>A0A437R1G2_9GAMM</name>
<gene>
    <name evidence="12" type="primary">rlmC</name>
    <name evidence="12" type="ORF">EOE67_05885</name>
</gene>
<feature type="binding site" evidence="10">
    <location>
        <position position="212"/>
    </location>
    <ligand>
        <name>S-adenosyl-L-methionine</name>
        <dbReference type="ChEBI" id="CHEBI:59789"/>
    </ligand>
</feature>
<proteinExistence type="inferred from homology"/>
<evidence type="ECO:0000313" key="12">
    <source>
        <dbReference type="EMBL" id="RVU40572.1"/>
    </source>
</evidence>
<dbReference type="GO" id="GO:0051539">
    <property type="term" value="F:4 iron, 4 sulfur cluster binding"/>
    <property type="evidence" value="ECO:0007669"/>
    <property type="project" value="UniProtKB-KW"/>
</dbReference>
<dbReference type="OrthoDB" id="9804590at2"/>
<keyword evidence="7" id="KW-0408">Iron</keyword>
<keyword evidence="2" id="KW-0698">rRNA processing</keyword>
<evidence type="ECO:0000256" key="1">
    <source>
        <dbReference type="ARBA" id="ARBA00022485"/>
    </source>
</evidence>
<keyword evidence="1" id="KW-0004">4Fe-4S</keyword>
<evidence type="ECO:0000313" key="13">
    <source>
        <dbReference type="Proteomes" id="UP000283077"/>
    </source>
</evidence>
<dbReference type="SUPFAM" id="SSF53335">
    <property type="entry name" value="S-adenosyl-L-methionine-dependent methyltransferases"/>
    <property type="match status" value="1"/>
</dbReference>
<evidence type="ECO:0000256" key="8">
    <source>
        <dbReference type="ARBA" id="ARBA00023014"/>
    </source>
</evidence>
<dbReference type="CDD" id="cd02440">
    <property type="entry name" value="AdoMet_MTases"/>
    <property type="match status" value="1"/>
</dbReference>
<dbReference type="GO" id="GO:0046872">
    <property type="term" value="F:metal ion binding"/>
    <property type="evidence" value="ECO:0007669"/>
    <property type="project" value="UniProtKB-KW"/>
</dbReference>
<keyword evidence="5 10" id="KW-0949">S-adenosyl-L-methionine</keyword>
<evidence type="ECO:0000256" key="5">
    <source>
        <dbReference type="ARBA" id="ARBA00022691"/>
    </source>
</evidence>
<keyword evidence="3 10" id="KW-0489">Methyltransferase</keyword>
<dbReference type="EMBL" id="SACS01000004">
    <property type="protein sequence ID" value="RVU40572.1"/>
    <property type="molecule type" value="Genomic_DNA"/>
</dbReference>
<dbReference type="GO" id="GO:0070041">
    <property type="term" value="F:rRNA (uridine-C5-)-methyltransferase activity"/>
    <property type="evidence" value="ECO:0007669"/>
    <property type="project" value="TreeGrafter"/>
</dbReference>
<dbReference type="InterPro" id="IPR010280">
    <property type="entry name" value="U5_MeTrfase_fam"/>
</dbReference>
<protein>
    <recommendedName>
        <fullName evidence="9">23S rRNA (uracil(747)-C(5))-methyltransferase RlmC</fullName>
        <ecNumber evidence="9">2.1.1.189</ecNumber>
    </recommendedName>
</protein>
<keyword evidence="8" id="KW-0411">Iron-sulfur</keyword>
<dbReference type="NCBIfam" id="TIGR02085">
    <property type="entry name" value="meth_trns_rumB"/>
    <property type="match status" value="1"/>
</dbReference>
<evidence type="ECO:0000256" key="2">
    <source>
        <dbReference type="ARBA" id="ARBA00022552"/>
    </source>
</evidence>
<sequence>MLCQYFAADQCRSCQLLATPYSAQLDEKQQQLLRLLPSLQDTVVLPPEASAEMHFRNKAKMVVMGTAANPVLGIVNHQQQSIDLTACPLYPTEFIQAFAQITAFIQLAGLQPYDVTTKKGELKFVLLTRSSATGQWMLRFVMRSQNCVAAMRKHLPSLLQQWPQLFVCSVNLQPEHKAVLEGDVEILLTRQSMLPEMLNDVPMYIQPQSFFQTNPVLAAKLYQTARDWTAELPLVQIWDLFCGVGGFALHLAAPGRTLTGIEISESAIACASLSAAELGLDNFQFQALDAAAFAKAQQQRPDLLVVNPPRRGLGPELCATVARLQPGWLLYSSCNPQTLSSDLALLTEYQLRKVQLFDLFPHTTHAEVLCLLQLSPSAKI</sequence>
<dbReference type="GO" id="GO:0070475">
    <property type="term" value="P:rRNA base methylation"/>
    <property type="evidence" value="ECO:0007669"/>
    <property type="project" value="TreeGrafter"/>
</dbReference>
<keyword evidence="6" id="KW-0479">Metal-binding</keyword>
<dbReference type="PANTHER" id="PTHR11061:SF30">
    <property type="entry name" value="TRNA (URACIL(54)-C(5))-METHYLTRANSFERASE"/>
    <property type="match status" value="1"/>
</dbReference>